<feature type="region of interest" description="Disordered" evidence="1">
    <location>
        <begin position="770"/>
        <end position="846"/>
    </location>
</feature>
<keyword evidence="3" id="KW-1185">Reference proteome</keyword>
<accession>A0ABR2Z869</accession>
<name>A0ABR2Z869_9AGAR</name>
<organism evidence="2 3">
    <name type="scientific">Marasmius tenuissimus</name>
    <dbReference type="NCBI Taxonomy" id="585030"/>
    <lineage>
        <taxon>Eukaryota</taxon>
        <taxon>Fungi</taxon>
        <taxon>Dikarya</taxon>
        <taxon>Basidiomycota</taxon>
        <taxon>Agaricomycotina</taxon>
        <taxon>Agaricomycetes</taxon>
        <taxon>Agaricomycetidae</taxon>
        <taxon>Agaricales</taxon>
        <taxon>Marasmiineae</taxon>
        <taxon>Marasmiaceae</taxon>
        <taxon>Marasmius</taxon>
    </lineage>
</organism>
<feature type="compositionally biased region" description="Low complexity" evidence="1">
    <location>
        <begin position="825"/>
        <end position="835"/>
    </location>
</feature>
<reference evidence="2 3" key="1">
    <citation type="submission" date="2024-05" db="EMBL/GenBank/DDBJ databases">
        <title>A draft genome resource for the thread blight pathogen Marasmius tenuissimus strain MS-2.</title>
        <authorList>
            <person name="Yulfo-Soto G.E."/>
            <person name="Baruah I.K."/>
            <person name="Amoako-Attah I."/>
            <person name="Bukari Y."/>
            <person name="Meinhardt L.W."/>
            <person name="Bailey B.A."/>
            <person name="Cohen S.P."/>
        </authorList>
    </citation>
    <scope>NUCLEOTIDE SEQUENCE [LARGE SCALE GENOMIC DNA]</scope>
    <source>
        <strain evidence="2 3">MS-2</strain>
    </source>
</reference>
<feature type="region of interest" description="Disordered" evidence="1">
    <location>
        <begin position="29"/>
        <end position="48"/>
    </location>
</feature>
<evidence type="ECO:0000313" key="2">
    <source>
        <dbReference type="EMBL" id="KAL0057442.1"/>
    </source>
</evidence>
<evidence type="ECO:0000256" key="1">
    <source>
        <dbReference type="SAM" id="MobiDB-lite"/>
    </source>
</evidence>
<proteinExistence type="predicted"/>
<dbReference type="EMBL" id="JBBXMP010000538">
    <property type="protein sequence ID" value="KAL0057442.1"/>
    <property type="molecule type" value="Genomic_DNA"/>
</dbReference>
<protein>
    <submittedName>
        <fullName evidence="2">Uncharacterized protein</fullName>
    </submittedName>
</protein>
<dbReference type="Proteomes" id="UP001437256">
    <property type="component" value="Unassembled WGS sequence"/>
</dbReference>
<gene>
    <name evidence="2" type="ORF">AAF712_015917</name>
</gene>
<comment type="caution">
    <text evidence="2">The sequence shown here is derived from an EMBL/GenBank/DDBJ whole genome shotgun (WGS) entry which is preliminary data.</text>
</comment>
<feature type="compositionally biased region" description="Basic and acidic residues" evidence="1">
    <location>
        <begin position="37"/>
        <end position="48"/>
    </location>
</feature>
<sequence>MARNWKAIFDSSQSGEELRKLRELNLRSTLESPPPEDFWRPTQEADDHPDITKHIEDLRLLRAPASEPAMGLFRLGTFSEDKALEERVEDIFCGKNTFLVNASGTGKTRLLYEGLCVNWGIYFTSTVDSTGLGLGDIQGIIGRGGALDYDKHFVSILDPISVSSSEFVESLRRNLQLAHQHLSIALLSRLVVFKTFLETAAIQGNPPESRQLWLRWQLGILSKVPKVAQDLRKSFAESAGNTVDDALVDVLDGIRSLSPSNGDKFFVVLDEANYASQCLDFSFCDETGSESSYYPALKVILRTWIKHLAHHPFTFVVAGTEIPRRYFTEADEWGDWVWSSNTGGFDERDTLQAYASSLLPPQYISTSGGKQFLQRLWLWTRGRHRFTASLMSVLIERSFVEPHSQFDGYIGALTGGYTPEAAEDEDELSWVEPMPFQPLDFDALEFHKVLASCIHETLIAYLLDFDEQIIFSEAEVLLVSRALGRFVDNRCSRIIVDEPFVVAGAALWFSRQKHSMLDFEHFSKTILHPDISATHTASYAIVCLTALFHDSCSLKNLFSIRSPASSEDVDVDIVTSKTLRKRRKAEVEWHFAKDFSLRIATWSRTIDSTLSWIRRRPTPFCIHLFEREPAIVFFVLKTSGGRRFWVFLRVVPPETPAEEVTRLADSCHPHRIFKQTSEAPSPSIPSESAAFRSLQKLPSLYPGVGTSGVLRVLCSFTDELDISHIPSDDTSSLAILKNDTVRNSTQSCAADETFMETLMETLIKNCVETKPSPKAAKKRPASSSPTASVEPEEIRPSKRASKSSIRQDSAEKGKATGPSSPKSVGSTTAGSSTGLRRSERLARSES</sequence>
<evidence type="ECO:0000313" key="3">
    <source>
        <dbReference type="Proteomes" id="UP001437256"/>
    </source>
</evidence>
<feature type="compositionally biased region" description="Basic and acidic residues" evidence="1">
    <location>
        <begin position="836"/>
        <end position="846"/>
    </location>
</feature>